<evidence type="ECO:0000313" key="3">
    <source>
        <dbReference type="Proteomes" id="UP000248134"/>
    </source>
</evidence>
<sequence>MTREQITAAIRQVLTERLNNRHLDGFCPQSRLNADLYLDSVLMLDLLLHLELDHGIPVPEAAVAATAIDTVSDLVELLAGSSPAASSASDTAVVDAPDVHADVYPDIKVHCVVSCLCDAVKAAGLDHRPMYFGLWDADFAVSDKLQLRYHTDQISHGFFCQWFEQLYGVHITEWYDHSAPKQANLDRLMALVAARQQTESLMVMLDMFHLPERENKFNQNPFPHYLMVEATEDPEIWQIRDPDFRWEGPIAKDRILNAVAQPSVAGGYVFDRRSIRLPTAADIGDYFLACFISDDNPLIRRIREVVDAHLGCRDGLRLQALGDAVRELPVLSIRKWAYEHGFAFFWRELELPNDAFLTWCDRIEELALGLPALHLKILRLAQTEDRACAADINQALDHLDALETAIKAKLREVFIAWCNHQGLTQAMPRERRVGVR</sequence>
<accession>A0A323UVW0</accession>
<dbReference type="EMBL" id="QKQS01000016">
    <property type="protein sequence ID" value="PZA11788.1"/>
    <property type="molecule type" value="Genomic_DNA"/>
</dbReference>
<feature type="domain" description="Carrier" evidence="1">
    <location>
        <begin position="4"/>
        <end position="82"/>
    </location>
</feature>
<protein>
    <submittedName>
        <fullName evidence="2">Phosphopantetheine-binding protein</fullName>
    </submittedName>
</protein>
<dbReference type="InterPro" id="IPR046047">
    <property type="entry name" value="DUF6005"/>
</dbReference>
<dbReference type="OrthoDB" id="177586at2"/>
<gene>
    <name evidence="2" type="ORF">DNX69_11790</name>
</gene>
<dbReference type="InterPro" id="IPR009081">
    <property type="entry name" value="PP-bd_ACP"/>
</dbReference>
<proteinExistence type="predicted"/>
<dbReference type="Gene3D" id="1.10.1200.10">
    <property type="entry name" value="ACP-like"/>
    <property type="match status" value="1"/>
</dbReference>
<dbReference type="RefSeq" id="WP_110786186.1">
    <property type="nucleotide sequence ID" value="NZ_QKQS01000016.1"/>
</dbReference>
<dbReference type="InterPro" id="IPR036736">
    <property type="entry name" value="ACP-like_sf"/>
</dbReference>
<comment type="caution">
    <text evidence="2">The sequence shown here is derived from an EMBL/GenBank/DDBJ whole genome shotgun (WGS) entry which is preliminary data.</text>
</comment>
<reference evidence="2 3" key="1">
    <citation type="submission" date="2018-06" db="EMBL/GenBank/DDBJ databases">
        <title>Draft Whole-Genome Sequence of the purple photosynthetic bacterium Rhodospeudomonas palustris XCP.</title>
        <authorList>
            <person name="Rayyan A."/>
            <person name="Meyer T.E."/>
            <person name="Kyndt J.A."/>
        </authorList>
    </citation>
    <scope>NUCLEOTIDE SEQUENCE [LARGE SCALE GENOMIC DNA]</scope>
    <source>
        <strain evidence="2 3">XCP</strain>
    </source>
</reference>
<evidence type="ECO:0000259" key="1">
    <source>
        <dbReference type="PROSITE" id="PS50075"/>
    </source>
</evidence>
<dbReference type="AlphaFoldDB" id="A0A323UVW0"/>
<evidence type="ECO:0000313" key="2">
    <source>
        <dbReference type="EMBL" id="PZA11788.1"/>
    </source>
</evidence>
<dbReference type="Proteomes" id="UP000248134">
    <property type="component" value="Unassembled WGS sequence"/>
</dbReference>
<dbReference type="PROSITE" id="PS50075">
    <property type="entry name" value="CARRIER"/>
    <property type="match status" value="1"/>
</dbReference>
<dbReference type="SUPFAM" id="SSF47336">
    <property type="entry name" value="ACP-like"/>
    <property type="match status" value="1"/>
</dbReference>
<name>A0A323UVW0_RHOPL</name>
<organism evidence="2 3">
    <name type="scientific">Rhodopseudomonas palustris</name>
    <dbReference type="NCBI Taxonomy" id="1076"/>
    <lineage>
        <taxon>Bacteria</taxon>
        <taxon>Pseudomonadati</taxon>
        <taxon>Pseudomonadota</taxon>
        <taxon>Alphaproteobacteria</taxon>
        <taxon>Hyphomicrobiales</taxon>
        <taxon>Nitrobacteraceae</taxon>
        <taxon>Rhodopseudomonas</taxon>
    </lineage>
</organism>
<dbReference type="Pfam" id="PF19468">
    <property type="entry name" value="DUF6005"/>
    <property type="match status" value="1"/>
</dbReference>